<keyword evidence="2 9" id="KW-0813">Transport</keyword>
<evidence type="ECO:0000256" key="7">
    <source>
        <dbReference type="ARBA" id="ARBA00023136"/>
    </source>
</evidence>
<organism evidence="16 17">
    <name type="scientific">Blastomonas natatoria</name>
    <dbReference type="NCBI Taxonomy" id="34015"/>
    <lineage>
        <taxon>Bacteria</taxon>
        <taxon>Pseudomonadati</taxon>
        <taxon>Pseudomonadota</taxon>
        <taxon>Alphaproteobacteria</taxon>
        <taxon>Sphingomonadales</taxon>
        <taxon>Sphingomonadaceae</taxon>
        <taxon>Blastomonas</taxon>
    </lineage>
</organism>
<evidence type="ECO:0000259" key="15">
    <source>
        <dbReference type="Pfam" id="PF07715"/>
    </source>
</evidence>
<evidence type="ECO:0000256" key="5">
    <source>
        <dbReference type="ARBA" id="ARBA00022729"/>
    </source>
</evidence>
<name>A0A2V3VA94_9SPHN</name>
<dbReference type="OrthoDB" id="7051241at2"/>
<evidence type="ECO:0000256" key="13">
    <source>
        <dbReference type="SAM" id="SignalP"/>
    </source>
</evidence>
<evidence type="ECO:0000256" key="8">
    <source>
        <dbReference type="ARBA" id="ARBA00023237"/>
    </source>
</evidence>
<reference evidence="16 17" key="1">
    <citation type="submission" date="2018-05" db="EMBL/GenBank/DDBJ databases">
        <title>Genomic Encyclopedia of Type Strains, Phase IV (KMG-IV): sequencing the most valuable type-strain genomes for metagenomic binning, comparative biology and taxonomic classification.</title>
        <authorList>
            <person name="Goeker M."/>
        </authorList>
    </citation>
    <scope>NUCLEOTIDE SEQUENCE [LARGE SCALE GENOMIC DNA]</scope>
    <source>
        <strain evidence="16 17">DSM 3183</strain>
    </source>
</reference>
<dbReference type="Gene3D" id="2.40.170.20">
    <property type="entry name" value="TonB-dependent receptor, beta-barrel domain"/>
    <property type="match status" value="1"/>
</dbReference>
<dbReference type="GO" id="GO:0009279">
    <property type="term" value="C:cell outer membrane"/>
    <property type="evidence" value="ECO:0007669"/>
    <property type="project" value="UniProtKB-SubCell"/>
</dbReference>
<dbReference type="InterPro" id="IPR010916">
    <property type="entry name" value="TonB_box_CS"/>
</dbReference>
<dbReference type="InterPro" id="IPR037066">
    <property type="entry name" value="Plug_dom_sf"/>
</dbReference>
<accession>A0A2V3VA94</accession>
<dbReference type="Gene3D" id="2.170.130.10">
    <property type="entry name" value="TonB-dependent receptor, plug domain"/>
    <property type="match status" value="1"/>
</dbReference>
<comment type="subcellular location">
    <subcellularLocation>
        <location evidence="1 9">Cell outer membrane</location>
        <topology evidence="1 9">Multi-pass membrane protein</topology>
    </subcellularLocation>
</comment>
<feature type="domain" description="TonB-dependent receptor plug" evidence="15">
    <location>
        <begin position="62"/>
        <end position="170"/>
    </location>
</feature>
<dbReference type="PROSITE" id="PS01156">
    <property type="entry name" value="TONB_DEPENDENT_REC_2"/>
    <property type="match status" value="1"/>
</dbReference>
<comment type="similarity">
    <text evidence="9 12">Belongs to the TonB-dependent receptor family.</text>
</comment>
<keyword evidence="6 10" id="KW-0798">TonB box</keyword>
<evidence type="ECO:0000256" key="12">
    <source>
        <dbReference type="RuleBase" id="RU003357"/>
    </source>
</evidence>
<feature type="short sequence motif" description="TonB C-terminal box" evidence="11">
    <location>
        <begin position="934"/>
        <end position="951"/>
    </location>
</feature>
<evidence type="ECO:0000259" key="14">
    <source>
        <dbReference type="Pfam" id="PF00593"/>
    </source>
</evidence>
<feature type="domain" description="TonB-dependent receptor-like beta-barrel" evidence="14">
    <location>
        <begin position="363"/>
        <end position="921"/>
    </location>
</feature>
<proteinExistence type="inferred from homology"/>
<dbReference type="SUPFAM" id="SSF56935">
    <property type="entry name" value="Porins"/>
    <property type="match status" value="1"/>
</dbReference>
<keyword evidence="17" id="KW-1185">Reference proteome</keyword>
<feature type="signal peptide" evidence="13">
    <location>
        <begin position="1"/>
        <end position="31"/>
    </location>
</feature>
<dbReference type="Pfam" id="PF00593">
    <property type="entry name" value="TonB_dep_Rec_b-barrel"/>
    <property type="match status" value="1"/>
</dbReference>
<dbReference type="EMBL" id="QJJM01000004">
    <property type="protein sequence ID" value="PXW77771.1"/>
    <property type="molecule type" value="Genomic_DNA"/>
</dbReference>
<dbReference type="InterPro" id="IPR000531">
    <property type="entry name" value="Beta-barrel_TonB"/>
</dbReference>
<evidence type="ECO:0000256" key="6">
    <source>
        <dbReference type="ARBA" id="ARBA00023077"/>
    </source>
</evidence>
<dbReference type="PANTHER" id="PTHR47234:SF2">
    <property type="entry name" value="TONB-DEPENDENT RECEPTOR"/>
    <property type="match status" value="1"/>
</dbReference>
<gene>
    <name evidence="16" type="ORF">C7451_104267</name>
</gene>
<dbReference type="InterPro" id="IPR036942">
    <property type="entry name" value="Beta-barrel_TonB_sf"/>
</dbReference>
<feature type="short sequence motif" description="TonB box" evidence="10">
    <location>
        <begin position="48"/>
        <end position="54"/>
    </location>
</feature>
<keyword evidence="7 9" id="KW-0472">Membrane</keyword>
<dbReference type="PANTHER" id="PTHR47234">
    <property type="match status" value="1"/>
</dbReference>
<evidence type="ECO:0000313" key="16">
    <source>
        <dbReference type="EMBL" id="PXW77771.1"/>
    </source>
</evidence>
<dbReference type="InterPro" id="IPR039426">
    <property type="entry name" value="TonB-dep_rcpt-like"/>
</dbReference>
<keyword evidence="4 9" id="KW-0812">Transmembrane</keyword>
<sequence>MGMKRVGIHRAALKCGSALFLTMAVTSAAFAQDQVQDQDQAEGEATESIVVTGSRIPRPDVESNSPVNVIGEEEIKLSVTVESEQLLNALPQAVAGQGAQSNSGNLSATVNLRGLGAVRTLVLQNGRRIVGASQDGVVDLNLIPPSLVSRVEVVTGGASAVYGSDAMAGVVNFVMKDDFEGFEVGGFYGISDEGDAARYNLEFTAGGNFDDGRGNIVFHGSYFDRAQLVGAKRDHAIVFLADAIVNGQPTLVPAGNGVTPQGTIFSPQLVGLRDRAGTAIGTAGIFFAPEGWRAYRASDGFNDRVFTNLQMPMKRWQASVLGHYDLTDSVTAFWEGSYVQNKINSVLGAVPMSSSGFIPGFQLDLRNPYLDPSLREFLRVNLDGDGNNLVPVNINRRLLDGGNRTSDQTRDFYRIVLGLKGALTDRLNWEVFYNQGENKIVDRQGGGVLIDNFANSFLTNPANPFDCAVADPRCVTINPFGFGSLTQQMIDYISTDLTNITNLKQKQIGASVTGTLFSLPAGDVGISVGAEYRKESSQFDPDQLYVQGKALSRSAGLSPTGGSFDVAELYGEVYVPILADTPGFELLAFEGGARFSDYSTAGKVYSYKMGGEWSPFRGLKFRGLYQRAVRAPNVVELFSGATNTAPQALDFCNADAGRTQAERDFCVNSLGVPASVINVFQQENQQIRAVTGGNPNLQEETSDTWSVGAVIRPDFIPNLQLTIDYYNIKIDDAIGSFGGGLQSVINACNANLSLTNIFCQPLRNRTPDGQLIDVPLLNANIAKLETSGVDFRLDYRYNLREGSSLNYFIAGSYLIEAITQGSPVAAPVDCAGYIGGGSCTTANPTWRITQRLTWDVDNFQLSLRHRFLQSTKDGRIAGAIASGTPRPLLARPETGDVHYFDLSANLNVTEKVRFFASIDNLLDRDPPFYLFERETFDAIGRRFTVGFSANF</sequence>
<dbReference type="Proteomes" id="UP000248014">
    <property type="component" value="Unassembled WGS sequence"/>
</dbReference>
<comment type="caution">
    <text evidence="16">The sequence shown here is derived from an EMBL/GenBank/DDBJ whole genome shotgun (WGS) entry which is preliminary data.</text>
</comment>
<evidence type="ECO:0000256" key="3">
    <source>
        <dbReference type="ARBA" id="ARBA00022452"/>
    </source>
</evidence>
<protein>
    <submittedName>
        <fullName evidence="16">TonB-dependent receptor-like protein</fullName>
    </submittedName>
</protein>
<feature type="chain" id="PRO_5016069816" evidence="13">
    <location>
        <begin position="32"/>
        <end position="951"/>
    </location>
</feature>
<evidence type="ECO:0000256" key="2">
    <source>
        <dbReference type="ARBA" id="ARBA00022448"/>
    </source>
</evidence>
<evidence type="ECO:0000256" key="4">
    <source>
        <dbReference type="ARBA" id="ARBA00022692"/>
    </source>
</evidence>
<keyword evidence="8 9" id="KW-0998">Cell outer membrane</keyword>
<evidence type="ECO:0000256" key="1">
    <source>
        <dbReference type="ARBA" id="ARBA00004571"/>
    </source>
</evidence>
<evidence type="ECO:0000256" key="10">
    <source>
        <dbReference type="PROSITE-ProRule" id="PRU10143"/>
    </source>
</evidence>
<evidence type="ECO:0000313" key="17">
    <source>
        <dbReference type="Proteomes" id="UP000248014"/>
    </source>
</evidence>
<evidence type="ECO:0000256" key="9">
    <source>
        <dbReference type="PROSITE-ProRule" id="PRU01360"/>
    </source>
</evidence>
<dbReference type="InterPro" id="IPR010917">
    <property type="entry name" value="TonB_rcpt_CS"/>
</dbReference>
<dbReference type="PROSITE" id="PS00430">
    <property type="entry name" value="TONB_DEPENDENT_REC_1"/>
    <property type="match status" value="1"/>
</dbReference>
<dbReference type="InterPro" id="IPR012910">
    <property type="entry name" value="Plug_dom"/>
</dbReference>
<keyword evidence="5 13" id="KW-0732">Signal</keyword>
<dbReference type="AlphaFoldDB" id="A0A2V3VA94"/>
<dbReference type="PROSITE" id="PS52016">
    <property type="entry name" value="TONB_DEPENDENT_REC_3"/>
    <property type="match status" value="1"/>
</dbReference>
<keyword evidence="3 9" id="KW-1134">Transmembrane beta strand</keyword>
<keyword evidence="16" id="KW-0675">Receptor</keyword>
<evidence type="ECO:0000256" key="11">
    <source>
        <dbReference type="PROSITE-ProRule" id="PRU10144"/>
    </source>
</evidence>
<dbReference type="Pfam" id="PF07715">
    <property type="entry name" value="Plug"/>
    <property type="match status" value="1"/>
</dbReference>